<dbReference type="Proteomes" id="UP001157160">
    <property type="component" value="Unassembled WGS sequence"/>
</dbReference>
<protein>
    <recommendedName>
        <fullName evidence="3">peptide-methionine (R)-S-oxide reductase</fullName>
        <ecNumber evidence="3">1.8.4.12</ecNumber>
    </recommendedName>
</protein>
<evidence type="ECO:0000256" key="5">
    <source>
        <dbReference type="ARBA" id="ARBA00022833"/>
    </source>
</evidence>
<name>A0AA37US16_9MICO</name>
<evidence type="ECO:0000256" key="1">
    <source>
        <dbReference type="ARBA" id="ARBA00001947"/>
    </source>
</evidence>
<dbReference type="InterPro" id="IPR028427">
    <property type="entry name" value="Met_Sox_Rdtase_MsrB"/>
</dbReference>
<reference evidence="9 10" key="1">
    <citation type="journal article" date="2014" name="Int. J. Syst. Evol. Microbiol.">
        <title>Complete genome sequence of Corynebacterium casei LMG S-19264T (=DSM 44701T), isolated from a smear-ripened cheese.</title>
        <authorList>
            <consortium name="US DOE Joint Genome Institute (JGI-PGF)"/>
            <person name="Walter F."/>
            <person name="Albersmeier A."/>
            <person name="Kalinowski J."/>
            <person name="Ruckert C."/>
        </authorList>
    </citation>
    <scope>NUCLEOTIDE SEQUENCE [LARGE SCALE GENOMIC DNA]</scope>
    <source>
        <strain evidence="9 10">NBRC 112289</strain>
    </source>
</reference>
<dbReference type="GO" id="GO:0005737">
    <property type="term" value="C:cytoplasm"/>
    <property type="evidence" value="ECO:0007669"/>
    <property type="project" value="TreeGrafter"/>
</dbReference>
<dbReference type="PANTHER" id="PTHR10173">
    <property type="entry name" value="METHIONINE SULFOXIDE REDUCTASE"/>
    <property type="match status" value="1"/>
</dbReference>
<evidence type="ECO:0000313" key="9">
    <source>
        <dbReference type="EMBL" id="GMA29391.1"/>
    </source>
</evidence>
<dbReference type="EC" id="1.8.4.12" evidence="3"/>
<sequence>MSREASMEYEIRKSDDEWREQLGAEEFAVLRQAATERPWTGELLDEHRAGLYACAACGNELFQSGTKFDSGCGWPSFYESVRPEAVQLLEDDSLGMQRTEVRCAACGSHLGHVFPDGFGTPTGDRYCMNSVALSFKAAE</sequence>
<dbReference type="FunFam" id="2.170.150.20:FF:000001">
    <property type="entry name" value="Peptide methionine sulfoxide reductase MsrB"/>
    <property type="match status" value="1"/>
</dbReference>
<evidence type="ECO:0000313" key="10">
    <source>
        <dbReference type="Proteomes" id="UP001157160"/>
    </source>
</evidence>
<evidence type="ECO:0000256" key="4">
    <source>
        <dbReference type="ARBA" id="ARBA00022723"/>
    </source>
</evidence>
<dbReference type="GO" id="GO:0033743">
    <property type="term" value="F:peptide-methionine (R)-S-oxide reductase activity"/>
    <property type="evidence" value="ECO:0007669"/>
    <property type="project" value="UniProtKB-EC"/>
</dbReference>
<accession>A0AA37US16</accession>
<proteinExistence type="inferred from homology"/>
<dbReference type="NCBIfam" id="TIGR00357">
    <property type="entry name" value="peptide-methionine (R)-S-oxide reductase MsrB"/>
    <property type="match status" value="1"/>
</dbReference>
<dbReference type="InterPro" id="IPR002579">
    <property type="entry name" value="Met_Sox_Rdtase_MsrB_dom"/>
</dbReference>
<comment type="cofactor">
    <cofactor evidence="1">
        <name>Zn(2+)</name>
        <dbReference type="ChEBI" id="CHEBI:29105"/>
    </cofactor>
</comment>
<keyword evidence="6" id="KW-0560">Oxidoreductase</keyword>
<dbReference type="InterPro" id="IPR011057">
    <property type="entry name" value="Mss4-like_sf"/>
</dbReference>
<dbReference type="AlphaFoldDB" id="A0AA37US16"/>
<evidence type="ECO:0000256" key="7">
    <source>
        <dbReference type="ARBA" id="ARBA00048488"/>
    </source>
</evidence>
<dbReference type="PROSITE" id="PS51790">
    <property type="entry name" value="MSRB"/>
    <property type="match status" value="1"/>
</dbReference>
<comment type="caution">
    <text evidence="9">The sequence shown here is derived from an EMBL/GenBank/DDBJ whole genome shotgun (WGS) entry which is preliminary data.</text>
</comment>
<dbReference type="EMBL" id="BSUL01000001">
    <property type="protein sequence ID" value="GMA29391.1"/>
    <property type="molecule type" value="Genomic_DNA"/>
</dbReference>
<keyword evidence="10" id="KW-1185">Reference proteome</keyword>
<keyword evidence="4" id="KW-0479">Metal-binding</keyword>
<dbReference type="Gene3D" id="2.170.150.20">
    <property type="entry name" value="Peptide methionine sulfoxide reductase"/>
    <property type="match status" value="1"/>
</dbReference>
<evidence type="ECO:0000256" key="6">
    <source>
        <dbReference type="ARBA" id="ARBA00023002"/>
    </source>
</evidence>
<dbReference type="GO" id="GO:0030091">
    <property type="term" value="P:protein repair"/>
    <property type="evidence" value="ECO:0007669"/>
    <property type="project" value="InterPro"/>
</dbReference>
<evidence type="ECO:0000259" key="8">
    <source>
        <dbReference type="PROSITE" id="PS51790"/>
    </source>
</evidence>
<evidence type="ECO:0000256" key="3">
    <source>
        <dbReference type="ARBA" id="ARBA00012499"/>
    </source>
</evidence>
<comment type="catalytic activity">
    <reaction evidence="7">
        <text>L-methionyl-[protein] + [thioredoxin]-disulfide + H2O = L-methionyl-(R)-S-oxide-[protein] + [thioredoxin]-dithiol</text>
        <dbReference type="Rhea" id="RHEA:24164"/>
        <dbReference type="Rhea" id="RHEA-COMP:10698"/>
        <dbReference type="Rhea" id="RHEA-COMP:10700"/>
        <dbReference type="Rhea" id="RHEA-COMP:12313"/>
        <dbReference type="Rhea" id="RHEA-COMP:12314"/>
        <dbReference type="ChEBI" id="CHEBI:15377"/>
        <dbReference type="ChEBI" id="CHEBI:16044"/>
        <dbReference type="ChEBI" id="CHEBI:29950"/>
        <dbReference type="ChEBI" id="CHEBI:45764"/>
        <dbReference type="ChEBI" id="CHEBI:50058"/>
        <dbReference type="EC" id="1.8.4.12"/>
    </reaction>
</comment>
<comment type="similarity">
    <text evidence="2">Belongs to the MsrB Met sulfoxide reductase family.</text>
</comment>
<organism evidence="9 10">
    <name type="scientific">Arenivirga flava</name>
    <dbReference type="NCBI Taxonomy" id="1930060"/>
    <lineage>
        <taxon>Bacteria</taxon>
        <taxon>Bacillati</taxon>
        <taxon>Actinomycetota</taxon>
        <taxon>Actinomycetes</taxon>
        <taxon>Micrococcales</taxon>
        <taxon>Microbacteriaceae</taxon>
        <taxon>Arenivirga</taxon>
    </lineage>
</organism>
<dbReference type="PANTHER" id="PTHR10173:SF52">
    <property type="entry name" value="METHIONINE-R-SULFOXIDE REDUCTASE B1"/>
    <property type="match status" value="1"/>
</dbReference>
<dbReference type="SUPFAM" id="SSF51316">
    <property type="entry name" value="Mss4-like"/>
    <property type="match status" value="1"/>
</dbReference>
<dbReference type="GO" id="GO:0006979">
    <property type="term" value="P:response to oxidative stress"/>
    <property type="evidence" value="ECO:0007669"/>
    <property type="project" value="InterPro"/>
</dbReference>
<dbReference type="GO" id="GO:0046872">
    <property type="term" value="F:metal ion binding"/>
    <property type="evidence" value="ECO:0007669"/>
    <property type="project" value="UniProtKB-KW"/>
</dbReference>
<keyword evidence="5" id="KW-0862">Zinc</keyword>
<evidence type="ECO:0000256" key="2">
    <source>
        <dbReference type="ARBA" id="ARBA00007174"/>
    </source>
</evidence>
<gene>
    <name evidence="9" type="ORF">GCM10025874_26440</name>
</gene>
<feature type="domain" description="MsrB" evidence="8">
    <location>
        <begin position="15"/>
        <end position="138"/>
    </location>
</feature>
<dbReference type="Pfam" id="PF01641">
    <property type="entry name" value="SelR"/>
    <property type="match status" value="1"/>
</dbReference>